<dbReference type="CDD" id="cd01732">
    <property type="entry name" value="LSm5"/>
    <property type="match status" value="1"/>
</dbReference>
<dbReference type="Proteomes" id="UP001187471">
    <property type="component" value="Unassembled WGS sequence"/>
</dbReference>
<keyword evidence="8" id="KW-0539">Nucleus</keyword>
<evidence type="ECO:0000256" key="7">
    <source>
        <dbReference type="ARBA" id="ARBA00023187"/>
    </source>
</evidence>
<evidence type="ECO:0000256" key="4">
    <source>
        <dbReference type="ARBA" id="ARBA00022728"/>
    </source>
</evidence>
<feature type="compositionally biased region" description="Low complexity" evidence="10">
    <location>
        <begin position="132"/>
        <end position="143"/>
    </location>
</feature>
<evidence type="ECO:0000256" key="9">
    <source>
        <dbReference type="ARBA" id="ARBA00023274"/>
    </source>
</evidence>
<dbReference type="GO" id="GO:0005681">
    <property type="term" value="C:spliceosomal complex"/>
    <property type="evidence" value="ECO:0007669"/>
    <property type="project" value="UniProtKB-KW"/>
</dbReference>
<evidence type="ECO:0000256" key="8">
    <source>
        <dbReference type="ARBA" id="ARBA00023242"/>
    </source>
</evidence>
<dbReference type="AlphaFoldDB" id="A0AA88RDZ8"/>
<keyword evidence="3" id="KW-0507">mRNA processing</keyword>
<dbReference type="PANTHER" id="PTHR36038">
    <property type="entry name" value="OS06G0102750 PROTEIN"/>
    <property type="match status" value="1"/>
</dbReference>
<comment type="caution">
    <text evidence="12">The sequence shown here is derived from an EMBL/GenBank/DDBJ whole genome shotgun (WGS) entry which is preliminary data.</text>
</comment>
<evidence type="ECO:0000313" key="13">
    <source>
        <dbReference type="Proteomes" id="UP001187471"/>
    </source>
</evidence>
<organism evidence="12 13">
    <name type="scientific">Escallonia rubra</name>
    <dbReference type="NCBI Taxonomy" id="112253"/>
    <lineage>
        <taxon>Eukaryota</taxon>
        <taxon>Viridiplantae</taxon>
        <taxon>Streptophyta</taxon>
        <taxon>Embryophyta</taxon>
        <taxon>Tracheophyta</taxon>
        <taxon>Spermatophyta</taxon>
        <taxon>Magnoliopsida</taxon>
        <taxon>eudicotyledons</taxon>
        <taxon>Gunneridae</taxon>
        <taxon>Pentapetalae</taxon>
        <taxon>asterids</taxon>
        <taxon>campanulids</taxon>
        <taxon>Escalloniales</taxon>
        <taxon>Escalloniaceae</taxon>
        <taxon>Escallonia</taxon>
    </lineage>
</organism>
<evidence type="ECO:0000256" key="3">
    <source>
        <dbReference type="ARBA" id="ARBA00022664"/>
    </source>
</evidence>
<dbReference type="GO" id="GO:0003723">
    <property type="term" value="F:RNA binding"/>
    <property type="evidence" value="ECO:0007669"/>
    <property type="project" value="UniProtKB-KW"/>
</dbReference>
<dbReference type="PANTHER" id="PTHR36038:SF3">
    <property type="entry name" value="OVATE FAMILY PROTEIN"/>
    <property type="match status" value="1"/>
</dbReference>
<keyword evidence="5" id="KW-0694">RNA-binding</keyword>
<reference evidence="12" key="1">
    <citation type="submission" date="2022-12" db="EMBL/GenBank/DDBJ databases">
        <title>Draft genome assemblies for two species of Escallonia (Escalloniales).</title>
        <authorList>
            <person name="Chanderbali A."/>
            <person name="Dervinis C."/>
            <person name="Anghel I."/>
            <person name="Soltis D."/>
            <person name="Soltis P."/>
            <person name="Zapata F."/>
        </authorList>
    </citation>
    <scope>NUCLEOTIDE SEQUENCE</scope>
    <source>
        <strain evidence="12">UCBG92.1500</strain>
        <tissue evidence="12">Leaf</tissue>
    </source>
</reference>
<keyword evidence="9" id="KW-0687">Ribonucleoprotein</keyword>
<sequence>MEWKKKEERCECLQSLKRELIDRCIGSKIWVIMKGDKELVGTLRGFDVYVNMVLEDVTEYEITTEGRRITKLDQILLNGNNIAIVSEIWFPVVPLILNESRGFTFFQGAAYSYRLDILQWLFKAALEPPRETSTSSPTNNKKSCGGGEIETSPNPFARILNRNAESEDILLLFNHQRPKTAGKIRLGCRSLNPIAILFGRDAAKTCFCATCKLKRLGSFNRRENRTSFMKMKKEDATRGVGASHKGDVAVHVGNKVLPISDAALSSSTNVNDHCGTVEKKEKPKVDHKTKTISKMKELLRWAAAAKAEKGGKYISRKVLHFRNRATLKPVPDYDQLSNESPKISFRWDVESNSTYSSVYSAMSMASSTRNDQIMNMPSLNSSPIHGLDQRTCARRGNWITTDSECNASLSLRHNTTHHELNATTSATTILGHRFDQEIPRFLVPSASALFSSGFIDS</sequence>
<dbReference type="GO" id="GO:0006397">
    <property type="term" value="P:mRNA processing"/>
    <property type="evidence" value="ECO:0007669"/>
    <property type="project" value="UniProtKB-KW"/>
</dbReference>
<dbReference type="Pfam" id="PF01423">
    <property type="entry name" value="LSM"/>
    <property type="match status" value="1"/>
</dbReference>
<evidence type="ECO:0000256" key="1">
    <source>
        <dbReference type="ARBA" id="ARBA00004123"/>
    </source>
</evidence>
<evidence type="ECO:0000256" key="10">
    <source>
        <dbReference type="SAM" id="MobiDB-lite"/>
    </source>
</evidence>
<protein>
    <recommendedName>
        <fullName evidence="11">Sm domain-containing protein</fullName>
    </recommendedName>
</protein>
<dbReference type="GO" id="GO:0008380">
    <property type="term" value="P:RNA splicing"/>
    <property type="evidence" value="ECO:0007669"/>
    <property type="project" value="UniProtKB-KW"/>
</dbReference>
<keyword evidence="4" id="KW-0747">Spliceosome</keyword>
<gene>
    <name evidence="12" type="ORF">RJ640_025088</name>
</gene>
<dbReference type="InterPro" id="IPR010920">
    <property type="entry name" value="LSM_dom_sf"/>
</dbReference>
<evidence type="ECO:0000256" key="2">
    <source>
        <dbReference type="ARBA" id="ARBA00006850"/>
    </source>
</evidence>
<evidence type="ECO:0000313" key="12">
    <source>
        <dbReference type="EMBL" id="KAK2987739.1"/>
    </source>
</evidence>
<keyword evidence="13" id="KW-1185">Reference proteome</keyword>
<comment type="similarity">
    <text evidence="2">Belongs to the snRNP Sm proteins family.</text>
</comment>
<name>A0AA88RDZ8_9ASTE</name>
<proteinExistence type="inferred from homology"/>
<dbReference type="InterPro" id="IPR001163">
    <property type="entry name" value="Sm_dom_euk/arc"/>
</dbReference>
<keyword evidence="7" id="KW-0508">mRNA splicing</keyword>
<dbReference type="EMBL" id="JAVXUO010000941">
    <property type="protein sequence ID" value="KAK2987739.1"/>
    <property type="molecule type" value="Genomic_DNA"/>
</dbReference>
<comment type="subcellular location">
    <subcellularLocation>
        <location evidence="1">Nucleus</location>
    </subcellularLocation>
</comment>
<dbReference type="SMART" id="SM00651">
    <property type="entry name" value="Sm"/>
    <property type="match status" value="1"/>
</dbReference>
<evidence type="ECO:0000256" key="6">
    <source>
        <dbReference type="ARBA" id="ARBA00022990"/>
    </source>
</evidence>
<feature type="domain" description="Sm" evidence="11">
    <location>
        <begin position="16"/>
        <end position="91"/>
    </location>
</feature>
<dbReference type="InterPro" id="IPR047575">
    <property type="entry name" value="Sm"/>
</dbReference>
<dbReference type="InterPro" id="IPR033871">
    <property type="entry name" value="LSm5"/>
</dbReference>
<dbReference type="Gene3D" id="2.30.30.100">
    <property type="match status" value="1"/>
</dbReference>
<evidence type="ECO:0000256" key="5">
    <source>
        <dbReference type="ARBA" id="ARBA00022884"/>
    </source>
</evidence>
<evidence type="ECO:0000259" key="11">
    <source>
        <dbReference type="PROSITE" id="PS52002"/>
    </source>
</evidence>
<accession>A0AA88RDZ8</accession>
<feature type="region of interest" description="Disordered" evidence="10">
    <location>
        <begin position="129"/>
        <end position="150"/>
    </location>
</feature>
<dbReference type="SUPFAM" id="SSF50182">
    <property type="entry name" value="Sm-like ribonucleoproteins"/>
    <property type="match status" value="1"/>
</dbReference>
<dbReference type="PROSITE" id="PS52002">
    <property type="entry name" value="SM"/>
    <property type="match status" value="1"/>
</dbReference>
<dbReference type="FunFam" id="2.30.30.100:FF:000003">
    <property type="entry name" value="U6 snRNA-associated Sm-like protein LSm5"/>
    <property type="match status" value="1"/>
</dbReference>
<keyword evidence="6" id="KW-0007">Acetylation</keyword>